<evidence type="ECO:0000313" key="2">
    <source>
        <dbReference type="Proteomes" id="UP001227268"/>
    </source>
</evidence>
<organism evidence="1 2">
    <name type="scientific">Naganishia friedmannii</name>
    <dbReference type="NCBI Taxonomy" id="89922"/>
    <lineage>
        <taxon>Eukaryota</taxon>
        <taxon>Fungi</taxon>
        <taxon>Dikarya</taxon>
        <taxon>Basidiomycota</taxon>
        <taxon>Agaricomycotina</taxon>
        <taxon>Tremellomycetes</taxon>
        <taxon>Filobasidiales</taxon>
        <taxon>Filobasidiaceae</taxon>
        <taxon>Naganishia</taxon>
    </lineage>
</organism>
<proteinExistence type="predicted"/>
<evidence type="ECO:0000313" key="1">
    <source>
        <dbReference type="EMBL" id="KAJ9095038.1"/>
    </source>
</evidence>
<gene>
    <name evidence="1" type="ORF">QFC21_005831</name>
</gene>
<keyword evidence="2" id="KW-1185">Reference proteome</keyword>
<accession>A0ACC2V7C2</accession>
<reference evidence="1" key="1">
    <citation type="submission" date="2023-04" db="EMBL/GenBank/DDBJ databases">
        <title>Draft Genome sequencing of Naganishia species isolated from polar environments using Oxford Nanopore Technology.</title>
        <authorList>
            <person name="Leo P."/>
            <person name="Venkateswaran K."/>
        </authorList>
    </citation>
    <scope>NUCLEOTIDE SEQUENCE</scope>
    <source>
        <strain evidence="1">MNA-CCFEE 5423</strain>
    </source>
</reference>
<protein>
    <submittedName>
        <fullName evidence="1">Uncharacterized protein</fullName>
    </submittedName>
</protein>
<dbReference type="Proteomes" id="UP001227268">
    <property type="component" value="Unassembled WGS sequence"/>
</dbReference>
<comment type="caution">
    <text evidence="1">The sequence shown here is derived from an EMBL/GenBank/DDBJ whole genome shotgun (WGS) entry which is preliminary data.</text>
</comment>
<name>A0ACC2V7C2_9TREE</name>
<dbReference type="EMBL" id="JASBWT010000023">
    <property type="protein sequence ID" value="KAJ9095038.1"/>
    <property type="molecule type" value="Genomic_DNA"/>
</dbReference>
<sequence>MYPLPAPRADMAYTGGAVTKEEKPGLATSKSYGSYNALHAPSLPSYYANYNRPVSSFNHGLDLETSPIAPQAPYMNSTTDSSPSSTSQYLQPMSTSSSMALNAVTGPNDSLSTSSSGRPLPAPIQTEGLAPPASVMEPGNNVSRRSSRSTMRFPQHMPHSPSMTSMHSGFNNTPHGGRRITLTMPVPLDPNTSTDGYMHSRTNSISEFGQYLGGGSLASTMKSRAARDSRQPYHQGHLSPHFPSAAEEISTLSGGPSSGPRHQQSSSISTITAPSSGPSRSGSGTAGSTTGDSEALMITTAKGKQVDRS</sequence>